<dbReference type="PANTHER" id="PTHR35849">
    <property type="entry name" value="BLR2341 PROTEIN"/>
    <property type="match status" value="1"/>
</dbReference>
<dbReference type="RefSeq" id="WP_251834962.1">
    <property type="nucleotide sequence ID" value="NZ_JACSQG010000001.1"/>
</dbReference>
<dbReference type="Pfam" id="PF13466">
    <property type="entry name" value="STAS_2"/>
    <property type="match status" value="1"/>
</dbReference>
<dbReference type="InterPro" id="IPR058548">
    <property type="entry name" value="MlaB-like_STAS"/>
</dbReference>
<dbReference type="PROSITE" id="PS50801">
    <property type="entry name" value="STAS"/>
    <property type="match status" value="1"/>
</dbReference>
<name>A0ABR8TKZ3_9PSED</name>
<reference evidence="2 3" key="1">
    <citation type="submission" date="2020-08" db="EMBL/GenBank/DDBJ databases">
        <title>A Genomic Blueprint of the Chicken Gut Microbiome.</title>
        <authorList>
            <person name="Gilroy R."/>
            <person name="Ravi A."/>
            <person name="Getino M."/>
            <person name="Pursley I."/>
            <person name="Horton D.L."/>
            <person name="Alikhan N.-F."/>
            <person name="Baker D."/>
            <person name="Gharbi K."/>
            <person name="Hall N."/>
            <person name="Watson M."/>
            <person name="Adriaenssens E.M."/>
            <person name="Foster-Nyarko E."/>
            <person name="Jarju S."/>
            <person name="Secka A."/>
            <person name="Antonio M."/>
            <person name="Oren A."/>
            <person name="Chaudhuri R."/>
            <person name="La Ragione R.M."/>
            <person name="Hildebrand F."/>
            <person name="Pallen M.J."/>
        </authorList>
    </citation>
    <scope>NUCLEOTIDE SEQUENCE [LARGE SCALE GENOMIC DNA]</scope>
    <source>
        <strain evidence="2 3">Sa2CUA2</strain>
    </source>
</reference>
<gene>
    <name evidence="2" type="ORF">H9642_03250</name>
</gene>
<comment type="caution">
    <text evidence="2">The sequence shown here is derived from an EMBL/GenBank/DDBJ whole genome shotgun (WGS) entry which is preliminary data.</text>
</comment>
<dbReference type="Proteomes" id="UP000611945">
    <property type="component" value="Unassembled WGS sequence"/>
</dbReference>
<dbReference type="InterPro" id="IPR036513">
    <property type="entry name" value="STAS_dom_sf"/>
</dbReference>
<dbReference type="SUPFAM" id="SSF52091">
    <property type="entry name" value="SpoIIaa-like"/>
    <property type="match status" value="1"/>
</dbReference>
<sequence>MPVLPTSPDTTLHLGGAFTIERAAELQALLLHELQQRTPQAINLEGISEIDCAGLQLLLALRRQLPSVRLIAPSPALQQMFARLRLNSLLDN</sequence>
<accession>A0ABR8TKZ3</accession>
<dbReference type="Gene3D" id="3.30.750.24">
    <property type="entry name" value="STAS domain"/>
    <property type="match status" value="1"/>
</dbReference>
<protein>
    <submittedName>
        <fullName evidence="2">STAS domain-containing protein</fullName>
    </submittedName>
</protein>
<keyword evidence="3" id="KW-1185">Reference proteome</keyword>
<evidence type="ECO:0000313" key="2">
    <source>
        <dbReference type="EMBL" id="MBD7976200.1"/>
    </source>
</evidence>
<dbReference type="InterPro" id="IPR002645">
    <property type="entry name" value="STAS_dom"/>
</dbReference>
<dbReference type="PANTHER" id="PTHR35849:SF2">
    <property type="entry name" value="BLR2341 PROTEIN"/>
    <property type="match status" value="1"/>
</dbReference>
<organism evidence="2 3">
    <name type="scientific">Serpens gallinarum</name>
    <dbReference type="NCBI Taxonomy" id="2763075"/>
    <lineage>
        <taxon>Bacteria</taxon>
        <taxon>Pseudomonadati</taxon>
        <taxon>Pseudomonadota</taxon>
        <taxon>Gammaproteobacteria</taxon>
        <taxon>Pseudomonadales</taxon>
        <taxon>Pseudomonadaceae</taxon>
        <taxon>Pseudomonas</taxon>
    </lineage>
</organism>
<feature type="domain" description="STAS" evidence="1">
    <location>
        <begin position="12"/>
        <end position="92"/>
    </location>
</feature>
<proteinExistence type="predicted"/>
<evidence type="ECO:0000313" key="3">
    <source>
        <dbReference type="Proteomes" id="UP000611945"/>
    </source>
</evidence>
<dbReference type="EMBL" id="JACSQG010000001">
    <property type="protein sequence ID" value="MBD7976200.1"/>
    <property type="molecule type" value="Genomic_DNA"/>
</dbReference>
<evidence type="ECO:0000259" key="1">
    <source>
        <dbReference type="PROSITE" id="PS50801"/>
    </source>
</evidence>
<dbReference type="InterPro" id="IPR052746">
    <property type="entry name" value="MlaB_ABC_Transporter"/>
</dbReference>